<reference evidence="4" key="2">
    <citation type="submission" date="2023-06" db="EMBL/GenBank/DDBJ databases">
        <authorList>
            <consortium name="Lawrence Berkeley National Laboratory"/>
            <person name="Mondo S.J."/>
            <person name="Hensen N."/>
            <person name="Bonometti L."/>
            <person name="Westerberg I."/>
            <person name="Brannstrom I.O."/>
            <person name="Guillou S."/>
            <person name="Cros-Aarteil S."/>
            <person name="Calhoun S."/>
            <person name="Haridas S."/>
            <person name="Kuo A."/>
            <person name="Pangilinan J."/>
            <person name="Riley R."/>
            <person name="Labutti K."/>
            <person name="Andreopoulos B."/>
            <person name="Lipzen A."/>
            <person name="Chen C."/>
            <person name="Yanf M."/>
            <person name="Daum C."/>
            <person name="Ng V."/>
            <person name="Clum A."/>
            <person name="Steindorff A."/>
            <person name="Ohm R."/>
            <person name="Martin F."/>
            <person name="Silar P."/>
            <person name="Natvig D."/>
            <person name="Lalanne C."/>
            <person name="Gautier V."/>
            <person name="Ament-Velasquez S.L."/>
            <person name="Kruys A."/>
            <person name="Hutchinson M.I."/>
            <person name="Powell A.J."/>
            <person name="Barry K."/>
            <person name="Miller A.N."/>
            <person name="Grigoriev I.V."/>
            <person name="Debuchy R."/>
            <person name="Gladieux P."/>
            <person name="Thoren M.H."/>
            <person name="Johannesson H."/>
        </authorList>
    </citation>
    <scope>NUCLEOTIDE SEQUENCE</scope>
    <source>
        <strain evidence="4">CBS 333.67</strain>
    </source>
</reference>
<dbReference type="SMART" id="SM00066">
    <property type="entry name" value="GAL4"/>
    <property type="match status" value="1"/>
</dbReference>
<dbReference type="InterPro" id="IPR036864">
    <property type="entry name" value="Zn2-C6_fun-type_DNA-bd_sf"/>
</dbReference>
<dbReference type="CDD" id="cd00067">
    <property type="entry name" value="GAL4"/>
    <property type="match status" value="1"/>
</dbReference>
<dbReference type="Gene3D" id="4.10.240.10">
    <property type="entry name" value="Zn(2)-C6 fungal-type DNA-binding domain"/>
    <property type="match status" value="1"/>
</dbReference>
<protein>
    <recommendedName>
        <fullName evidence="3">Zn(2)-C6 fungal-type domain-containing protein</fullName>
    </recommendedName>
</protein>
<dbReference type="GO" id="GO:0000981">
    <property type="term" value="F:DNA-binding transcription factor activity, RNA polymerase II-specific"/>
    <property type="evidence" value="ECO:0007669"/>
    <property type="project" value="InterPro"/>
</dbReference>
<sequence>MTASLTHARAFDPVPPPMPRRQSCDRCHEQKVRCVTEGADGALTLGGIAEENASSLSGHVVSSVPCVRCRKAGAVCIYSPQLRSGRPRLRRDSSAPPPRKKPRQVSRCSSSSSLSSTWSQSTFSPSSVSRPSTAATFSSAGIGLGILEHPNEPVHEHNAPPIQPLFSPPATAPLCELASQHGSTLEGPPPPSGQWLMSPFSSGSNHQFQSGMCQLASFSETLPDPTIPCGPLYPSSDPQGSSPAEKLIGNHPWVCPSPPSPPDYSLGELAQISLRVHLASRVLASSARTLATLSSPAVNDVVEAACSLVNFVDRYAQKRPAPLSPPPVEGGMPVHGSIERPAMTGFDSPYPGVCSVTDQALDSSIRLMIHSCHQAILGVFEEMTVSSLLLLAEPQQPTPPRTPPHAGAFQPYNTQIMVMMNQISNLLSQLDRAILSLSGTPNAHQSQRHNSVPLTTAMFRQSTPTEYGLPRDIDGHFEPPPDALRQREHGAWRQTATGSLFTEMEQRQLRVRSQVKAVESLLMRQSHVIV</sequence>
<evidence type="ECO:0000256" key="2">
    <source>
        <dbReference type="SAM" id="MobiDB-lite"/>
    </source>
</evidence>
<feature type="compositionally biased region" description="Pro residues" evidence="2">
    <location>
        <begin position="161"/>
        <end position="171"/>
    </location>
</feature>
<dbReference type="EMBL" id="JAUDZG010000001">
    <property type="protein sequence ID" value="KAK3311072.1"/>
    <property type="molecule type" value="Genomic_DNA"/>
</dbReference>
<evidence type="ECO:0000256" key="1">
    <source>
        <dbReference type="ARBA" id="ARBA00023242"/>
    </source>
</evidence>
<dbReference type="GO" id="GO:0008270">
    <property type="term" value="F:zinc ion binding"/>
    <property type="evidence" value="ECO:0007669"/>
    <property type="project" value="InterPro"/>
</dbReference>
<evidence type="ECO:0000259" key="3">
    <source>
        <dbReference type="SMART" id="SM00066"/>
    </source>
</evidence>
<feature type="region of interest" description="Disordered" evidence="2">
    <location>
        <begin position="85"/>
        <end position="134"/>
    </location>
</feature>
<evidence type="ECO:0000313" key="4">
    <source>
        <dbReference type="EMBL" id="KAK3311072.1"/>
    </source>
</evidence>
<dbReference type="SUPFAM" id="SSF57701">
    <property type="entry name" value="Zn2/Cys6 DNA-binding domain"/>
    <property type="match status" value="1"/>
</dbReference>
<feature type="compositionally biased region" description="Low complexity" evidence="2">
    <location>
        <begin position="105"/>
        <end position="132"/>
    </location>
</feature>
<name>A0AAJ0M6X8_9PEZI</name>
<feature type="compositionally biased region" description="Basic and acidic residues" evidence="2">
    <location>
        <begin position="149"/>
        <end position="158"/>
    </location>
</feature>
<feature type="domain" description="Zn(2)-C6 fungal-type" evidence="3">
    <location>
        <begin position="18"/>
        <end position="87"/>
    </location>
</feature>
<organism evidence="4 5">
    <name type="scientific">Chaetomium strumarium</name>
    <dbReference type="NCBI Taxonomy" id="1170767"/>
    <lineage>
        <taxon>Eukaryota</taxon>
        <taxon>Fungi</taxon>
        <taxon>Dikarya</taxon>
        <taxon>Ascomycota</taxon>
        <taxon>Pezizomycotina</taxon>
        <taxon>Sordariomycetes</taxon>
        <taxon>Sordariomycetidae</taxon>
        <taxon>Sordariales</taxon>
        <taxon>Chaetomiaceae</taxon>
        <taxon>Chaetomium</taxon>
    </lineage>
</organism>
<dbReference type="Proteomes" id="UP001273166">
    <property type="component" value="Unassembled WGS sequence"/>
</dbReference>
<comment type="caution">
    <text evidence="4">The sequence shown here is derived from an EMBL/GenBank/DDBJ whole genome shotgun (WGS) entry which is preliminary data.</text>
</comment>
<reference evidence="4" key="1">
    <citation type="journal article" date="2023" name="Mol. Phylogenet. Evol.">
        <title>Genome-scale phylogeny and comparative genomics of the fungal order Sordariales.</title>
        <authorList>
            <person name="Hensen N."/>
            <person name="Bonometti L."/>
            <person name="Westerberg I."/>
            <person name="Brannstrom I.O."/>
            <person name="Guillou S."/>
            <person name="Cros-Aarteil S."/>
            <person name="Calhoun S."/>
            <person name="Haridas S."/>
            <person name="Kuo A."/>
            <person name="Mondo S."/>
            <person name="Pangilinan J."/>
            <person name="Riley R."/>
            <person name="LaButti K."/>
            <person name="Andreopoulos B."/>
            <person name="Lipzen A."/>
            <person name="Chen C."/>
            <person name="Yan M."/>
            <person name="Daum C."/>
            <person name="Ng V."/>
            <person name="Clum A."/>
            <person name="Steindorff A."/>
            <person name="Ohm R.A."/>
            <person name="Martin F."/>
            <person name="Silar P."/>
            <person name="Natvig D.O."/>
            <person name="Lalanne C."/>
            <person name="Gautier V."/>
            <person name="Ament-Velasquez S.L."/>
            <person name="Kruys A."/>
            <person name="Hutchinson M.I."/>
            <person name="Powell A.J."/>
            <person name="Barry K."/>
            <person name="Miller A.N."/>
            <person name="Grigoriev I.V."/>
            <person name="Debuchy R."/>
            <person name="Gladieux P."/>
            <person name="Hiltunen Thoren M."/>
            <person name="Johannesson H."/>
        </authorList>
    </citation>
    <scope>NUCLEOTIDE SEQUENCE</scope>
    <source>
        <strain evidence="4">CBS 333.67</strain>
    </source>
</reference>
<proteinExistence type="predicted"/>
<dbReference type="GeneID" id="87889949"/>
<feature type="region of interest" description="Disordered" evidence="2">
    <location>
        <begin position="1"/>
        <end position="23"/>
    </location>
</feature>
<dbReference type="RefSeq" id="XP_062726852.1">
    <property type="nucleotide sequence ID" value="XM_062871120.1"/>
</dbReference>
<keyword evidence="5" id="KW-1185">Reference proteome</keyword>
<dbReference type="AlphaFoldDB" id="A0AAJ0M6X8"/>
<accession>A0AAJ0M6X8</accession>
<keyword evidence="1" id="KW-0539">Nucleus</keyword>
<feature type="region of interest" description="Disordered" evidence="2">
    <location>
        <begin position="148"/>
        <end position="171"/>
    </location>
</feature>
<evidence type="ECO:0000313" key="5">
    <source>
        <dbReference type="Proteomes" id="UP001273166"/>
    </source>
</evidence>
<gene>
    <name evidence="4" type="ORF">B0T15DRAFT_60584</name>
</gene>
<dbReference type="InterPro" id="IPR001138">
    <property type="entry name" value="Zn2Cys6_DnaBD"/>
</dbReference>